<dbReference type="STRING" id="940295.EYM_03750"/>
<dbReference type="Gene3D" id="3.20.70.20">
    <property type="match status" value="1"/>
</dbReference>
<dbReference type="KEGG" id="iis:EYM_03750"/>
<proteinExistence type="predicted"/>
<dbReference type="PANTHER" id="PTHR37560:SF1">
    <property type="entry name" value="UPF0210 PROTEIN MJ1665"/>
    <property type="match status" value="1"/>
</dbReference>
<dbReference type="GeneID" id="30680144"/>
<evidence type="ECO:0000313" key="2">
    <source>
        <dbReference type="Proteomes" id="UP000060778"/>
    </source>
</evidence>
<dbReference type="EMBL" id="CP006867">
    <property type="protein sequence ID" value="ALU11686.1"/>
    <property type="molecule type" value="Genomic_DNA"/>
</dbReference>
<sequence>MIRFSSEEIAEVIEMLHYLHLDIRAVTLSLNVLHLREWEEVIEYIEKWGLKLREAVTDVVNKHGVPIVTSRIALPPVQFLLKKDHRSEDLVKLALELDKVARKVGIDAIGGFGAFVNVSIDDNGRKVIDAISEVLSRTQTIFSFINVGSTIDGLNLDAIYELADVILDTASKTKGHGNARFLVSVNLPGDVPFMPGAHHGFGRPMAEVNVAVSGPGVVEAAIRRSKVNSFRELHETIKKVAFKISRLGEFTAREVAKRLSVEPGSVDLSLAPTPKVGDSVARIVEAMGIPVFGSPGTLTALAIMVDALKKGGSMAVSRFGGFSGLFIPLSEDAGMMEAAQKGMIDIYKLIAYTAVCSSGLDMVPIPFVSRETLASIIADQLTIGVIHQKPLGVRLLPVPNSKPGDVVDLGGLLGKGVVINVEDLSPNTFVKLKGHLPPPILRLQMG</sequence>
<dbReference type="PATRIC" id="fig|940295.4.peg.728"/>
<dbReference type="InterPro" id="IPR007841">
    <property type="entry name" value="UPF0210"/>
</dbReference>
<keyword evidence="2" id="KW-1185">Reference proteome</keyword>
<dbReference type="Pfam" id="PF05167">
    <property type="entry name" value="DUF711"/>
    <property type="match status" value="1"/>
</dbReference>
<name>A0A0U3FIF6_9CREN</name>
<dbReference type="SUPFAM" id="SSF51998">
    <property type="entry name" value="PFL-like glycyl radical enzymes"/>
    <property type="match status" value="1"/>
</dbReference>
<dbReference type="AlphaFoldDB" id="A0A0U3FIF6"/>
<organism evidence="1 2">
    <name type="scientific">Ignicoccus islandicus DSM 13165</name>
    <dbReference type="NCBI Taxonomy" id="940295"/>
    <lineage>
        <taxon>Archaea</taxon>
        <taxon>Thermoproteota</taxon>
        <taxon>Thermoprotei</taxon>
        <taxon>Desulfurococcales</taxon>
        <taxon>Desulfurococcaceae</taxon>
        <taxon>Ignicoccus</taxon>
    </lineage>
</organism>
<dbReference type="RefSeq" id="WP_217221094.1">
    <property type="nucleotide sequence ID" value="NZ_CP006867.1"/>
</dbReference>
<accession>A0A0U3FIF6</accession>
<dbReference type="PANTHER" id="PTHR37560">
    <property type="entry name" value="UPF0210 PROTEIN SPR0218"/>
    <property type="match status" value="1"/>
</dbReference>
<evidence type="ECO:0000313" key="1">
    <source>
        <dbReference type="EMBL" id="ALU11686.1"/>
    </source>
</evidence>
<protein>
    <recommendedName>
        <fullName evidence="3">PFL family protein</fullName>
    </recommendedName>
</protein>
<dbReference type="OrthoDB" id="21376at2157"/>
<dbReference type="NCBIfam" id="NF003700">
    <property type="entry name" value="PRK05313.1"/>
    <property type="match status" value="1"/>
</dbReference>
<gene>
    <name evidence="1" type="ORF">EYM_03750</name>
</gene>
<reference evidence="1 2" key="1">
    <citation type="submission" date="2013-11" db="EMBL/GenBank/DDBJ databases">
        <title>Comparative genomics of Ignicoccus.</title>
        <authorList>
            <person name="Podar M."/>
        </authorList>
    </citation>
    <scope>NUCLEOTIDE SEQUENCE [LARGE SCALE GENOMIC DNA]</scope>
    <source>
        <strain evidence="1 2">DSM 13165</strain>
    </source>
</reference>
<evidence type="ECO:0008006" key="3">
    <source>
        <dbReference type="Google" id="ProtNLM"/>
    </source>
</evidence>
<dbReference type="Proteomes" id="UP000060778">
    <property type="component" value="Chromosome"/>
</dbReference>